<protein>
    <submittedName>
        <fullName evidence="2">Uncharacterized protein</fullName>
    </submittedName>
</protein>
<gene>
    <name evidence="2" type="ORF">B0T19DRAFT_283517</name>
</gene>
<name>A0AAE0I7W9_9PEZI</name>
<sequence>MAGWMDGWTGCWLPAFAKLSPARRTPSQTGRSAHRTPHTPLPPATEWPSALLELGSELRWCAAPFDLLPSLPQQG</sequence>
<reference evidence="2" key="2">
    <citation type="submission" date="2023-06" db="EMBL/GenBank/DDBJ databases">
        <authorList>
            <consortium name="Lawrence Berkeley National Laboratory"/>
            <person name="Haridas S."/>
            <person name="Hensen N."/>
            <person name="Bonometti L."/>
            <person name="Westerberg I."/>
            <person name="Brannstrom I.O."/>
            <person name="Guillou S."/>
            <person name="Cros-Aarteil S."/>
            <person name="Calhoun S."/>
            <person name="Kuo A."/>
            <person name="Mondo S."/>
            <person name="Pangilinan J."/>
            <person name="Riley R."/>
            <person name="Labutti K."/>
            <person name="Andreopoulos B."/>
            <person name="Lipzen A."/>
            <person name="Chen C."/>
            <person name="Yanf M."/>
            <person name="Daum C."/>
            <person name="Ng V."/>
            <person name="Clum A."/>
            <person name="Steindorff A."/>
            <person name="Ohm R."/>
            <person name="Martin F."/>
            <person name="Silar P."/>
            <person name="Natvig D."/>
            <person name="Lalanne C."/>
            <person name="Gautier V."/>
            <person name="Ament-Velasquez S.L."/>
            <person name="Kruys A."/>
            <person name="Hutchinson M.I."/>
            <person name="Powell A.J."/>
            <person name="Barry K."/>
            <person name="Miller A.N."/>
            <person name="Grigoriev I.V."/>
            <person name="Debuchy R."/>
            <person name="Gladieux P."/>
            <person name="Thoren M.H."/>
            <person name="Johannesson H."/>
        </authorList>
    </citation>
    <scope>NUCLEOTIDE SEQUENCE</scope>
    <source>
        <strain evidence="2">SMH4131-1</strain>
    </source>
</reference>
<dbReference type="EMBL" id="JAUEPO010000006">
    <property type="protein sequence ID" value="KAK3320183.1"/>
    <property type="molecule type" value="Genomic_DNA"/>
</dbReference>
<dbReference type="Proteomes" id="UP001286456">
    <property type="component" value="Unassembled WGS sequence"/>
</dbReference>
<proteinExistence type="predicted"/>
<evidence type="ECO:0000313" key="3">
    <source>
        <dbReference type="Proteomes" id="UP001286456"/>
    </source>
</evidence>
<feature type="region of interest" description="Disordered" evidence="1">
    <location>
        <begin position="21"/>
        <end position="46"/>
    </location>
</feature>
<accession>A0AAE0I7W9</accession>
<evidence type="ECO:0000256" key="1">
    <source>
        <dbReference type="SAM" id="MobiDB-lite"/>
    </source>
</evidence>
<evidence type="ECO:0000313" key="2">
    <source>
        <dbReference type="EMBL" id="KAK3320183.1"/>
    </source>
</evidence>
<keyword evidence="3" id="KW-1185">Reference proteome</keyword>
<comment type="caution">
    <text evidence="2">The sequence shown here is derived from an EMBL/GenBank/DDBJ whole genome shotgun (WGS) entry which is preliminary data.</text>
</comment>
<dbReference type="AlphaFoldDB" id="A0AAE0I7W9"/>
<organism evidence="2 3">
    <name type="scientific">Cercophora scortea</name>
    <dbReference type="NCBI Taxonomy" id="314031"/>
    <lineage>
        <taxon>Eukaryota</taxon>
        <taxon>Fungi</taxon>
        <taxon>Dikarya</taxon>
        <taxon>Ascomycota</taxon>
        <taxon>Pezizomycotina</taxon>
        <taxon>Sordariomycetes</taxon>
        <taxon>Sordariomycetidae</taxon>
        <taxon>Sordariales</taxon>
        <taxon>Lasiosphaeriaceae</taxon>
        <taxon>Cercophora</taxon>
    </lineage>
</organism>
<reference evidence="2" key="1">
    <citation type="journal article" date="2023" name="Mol. Phylogenet. Evol.">
        <title>Genome-scale phylogeny and comparative genomics of the fungal order Sordariales.</title>
        <authorList>
            <person name="Hensen N."/>
            <person name="Bonometti L."/>
            <person name="Westerberg I."/>
            <person name="Brannstrom I.O."/>
            <person name="Guillou S."/>
            <person name="Cros-Aarteil S."/>
            <person name="Calhoun S."/>
            <person name="Haridas S."/>
            <person name="Kuo A."/>
            <person name="Mondo S."/>
            <person name="Pangilinan J."/>
            <person name="Riley R."/>
            <person name="LaButti K."/>
            <person name="Andreopoulos B."/>
            <person name="Lipzen A."/>
            <person name="Chen C."/>
            <person name="Yan M."/>
            <person name="Daum C."/>
            <person name="Ng V."/>
            <person name="Clum A."/>
            <person name="Steindorff A."/>
            <person name="Ohm R.A."/>
            <person name="Martin F."/>
            <person name="Silar P."/>
            <person name="Natvig D.O."/>
            <person name="Lalanne C."/>
            <person name="Gautier V."/>
            <person name="Ament-Velasquez S.L."/>
            <person name="Kruys A."/>
            <person name="Hutchinson M.I."/>
            <person name="Powell A.J."/>
            <person name="Barry K."/>
            <person name="Miller A.N."/>
            <person name="Grigoriev I.V."/>
            <person name="Debuchy R."/>
            <person name="Gladieux P."/>
            <person name="Hiltunen Thoren M."/>
            <person name="Johannesson H."/>
        </authorList>
    </citation>
    <scope>NUCLEOTIDE SEQUENCE</scope>
    <source>
        <strain evidence="2">SMH4131-1</strain>
    </source>
</reference>